<dbReference type="Pfam" id="PF03810">
    <property type="entry name" value="IBN_N"/>
    <property type="match status" value="1"/>
</dbReference>
<organism evidence="16 17">
    <name type="scientific">Mesocestoides corti</name>
    <name type="common">Flatworm</name>
    <dbReference type="NCBI Taxonomy" id="53468"/>
    <lineage>
        <taxon>Eukaryota</taxon>
        <taxon>Metazoa</taxon>
        <taxon>Spiralia</taxon>
        <taxon>Lophotrochozoa</taxon>
        <taxon>Platyhelminthes</taxon>
        <taxon>Cestoda</taxon>
        <taxon>Eucestoda</taxon>
        <taxon>Cyclophyllidea</taxon>
        <taxon>Mesocestoididae</taxon>
        <taxon>Mesocestoides</taxon>
    </lineage>
</organism>
<dbReference type="GO" id="GO:0031981">
    <property type="term" value="C:nuclear lumen"/>
    <property type="evidence" value="ECO:0007669"/>
    <property type="project" value="UniProtKB-ARBA"/>
</dbReference>
<comment type="subcellular location">
    <subcellularLocation>
        <location evidence="2">Cytoplasm</location>
    </subcellularLocation>
    <subcellularLocation>
        <location evidence="1">Nucleus</location>
    </subcellularLocation>
</comment>
<evidence type="ECO:0000256" key="1">
    <source>
        <dbReference type="ARBA" id="ARBA00004123"/>
    </source>
</evidence>
<evidence type="ECO:0000313" key="17">
    <source>
        <dbReference type="Proteomes" id="UP000267029"/>
    </source>
</evidence>
<keyword evidence="7" id="KW-0539">Nucleus</keyword>
<evidence type="ECO:0000259" key="14">
    <source>
        <dbReference type="Pfam" id="PF25574"/>
    </source>
</evidence>
<sequence>MEWVPQESDIKGILELLHTSQSSDTNVQRRVQETLNSLSSSPDFIKYLTFVFSKLHSEDEYTRAMSGLMLKNNLLSTYHKHPPEVIACIKMEALNCMSDPLPMIRSTAGTLITTIVSLGGLQSWPEVIPQLIECLNSQDQFLLQGAFDALKKICEDSKEGLEDDRLSGTLDILIPKFIQFFSHPQPKIRSLALCCANQFISNHSRVFMNHIEEFLQALFALAEDPCKEVVKNACTAFVLLVEVRVDVLLPHMTNIIEYILLRTQDVDEATALEACEFWLSLSDVPLCFQVLSGYLDRLIPVLVRGMKYSESDLALLSNDLEDDSHVPDKDSDIRPRFHKSKSRMQSGEDDDDDYDDYVSNWTLRKCSAAALDVLANVFHSEILQYLLPTTKEYLLSQDWQYREAAILVLGAIAEGCMNDMVPYLPELCTFFIKALADPKPLIRSIACWTLSRYSNWIVGQPHDQYLRPLIGELLNRILDTNKRVQESACSAFATLEEEAGTDLFPYLDHILRTLVTALGQYQHKNLIILYDAIGTLADSVGHHLNKKEHEDLLMPALFAKWNTLKDDDKDLFPLLECLSSVATALGIGFLPYCAPVFNRCVALVEKTIQQSIAHTQQPEVFERPDKDFMVVSLDLLSGITEGLGNHIEPLMANSHLVSLLHQCAQDPQPDVRQSTFALLGDLTKVCFAHIKPQVSSFMNLLAQNLSSENISVCNNAIWAIGEICMQMGGDMQPFASLFIQPLVEIINRQNAPKTLHENAAITIGRLGYVCPREISSFLPLFIRSW</sequence>
<evidence type="ECO:0000256" key="2">
    <source>
        <dbReference type="ARBA" id="ARBA00004496"/>
    </source>
</evidence>
<dbReference type="InterPro" id="IPR011989">
    <property type="entry name" value="ARM-like"/>
</dbReference>
<feature type="domain" description="Importin N-terminal" evidence="13">
    <location>
        <begin position="32"/>
        <end position="98"/>
    </location>
</feature>
<evidence type="ECO:0000256" key="4">
    <source>
        <dbReference type="ARBA" id="ARBA00022490"/>
    </source>
</evidence>
<keyword evidence="6" id="KW-0653">Protein transport</keyword>
<feature type="domain" description="Importin subunit beta-1/Transportin-1-like TPR repeats" evidence="14">
    <location>
        <begin position="479"/>
        <end position="684"/>
    </location>
</feature>
<proteinExistence type="inferred from homology"/>
<evidence type="ECO:0000256" key="10">
    <source>
        <dbReference type="ARBA" id="ARBA00076938"/>
    </source>
</evidence>
<keyword evidence="3" id="KW-0813">Transport</keyword>
<evidence type="ECO:0000256" key="3">
    <source>
        <dbReference type="ARBA" id="ARBA00022448"/>
    </source>
</evidence>
<dbReference type="InterPro" id="IPR001494">
    <property type="entry name" value="Importin-beta_N"/>
</dbReference>
<evidence type="ECO:0000256" key="6">
    <source>
        <dbReference type="ARBA" id="ARBA00022927"/>
    </source>
</evidence>
<protein>
    <recommendedName>
        <fullName evidence="9">Transportin-1</fullName>
    </recommendedName>
    <alternativeName>
        <fullName evidence="10">Importin beta-2</fullName>
    </alternativeName>
    <alternativeName>
        <fullName evidence="11">Karyopherin beta-2</fullName>
    </alternativeName>
</protein>
<dbReference type="Gene3D" id="1.25.10.10">
    <property type="entry name" value="Leucine-rich Repeat Variant"/>
    <property type="match status" value="1"/>
</dbReference>
<dbReference type="Pfam" id="PF13513">
    <property type="entry name" value="HEAT_EZ"/>
    <property type="match status" value="1"/>
</dbReference>
<evidence type="ECO:0000259" key="15">
    <source>
        <dbReference type="Pfam" id="PF25780"/>
    </source>
</evidence>
<evidence type="ECO:0000259" key="13">
    <source>
        <dbReference type="Pfam" id="PF03810"/>
    </source>
</evidence>
<comment type="similarity">
    <text evidence="8">Belongs to the importin beta family. Importin beta-2 subfamily.</text>
</comment>
<gene>
    <name evidence="16" type="ORF">MCOS_LOCUS4364</name>
</gene>
<dbReference type="GO" id="GO:0005737">
    <property type="term" value="C:cytoplasm"/>
    <property type="evidence" value="ECO:0007669"/>
    <property type="project" value="UniProtKB-SubCell"/>
</dbReference>
<dbReference type="Pfam" id="PF25574">
    <property type="entry name" value="TPR_IMB1"/>
    <property type="match status" value="1"/>
</dbReference>
<keyword evidence="4" id="KW-0963">Cytoplasm</keyword>
<dbReference type="InterPro" id="IPR016024">
    <property type="entry name" value="ARM-type_fold"/>
</dbReference>
<evidence type="ECO:0000256" key="11">
    <source>
        <dbReference type="ARBA" id="ARBA00080641"/>
    </source>
</evidence>
<evidence type="ECO:0000256" key="12">
    <source>
        <dbReference type="SAM" id="MobiDB-lite"/>
    </source>
</evidence>
<dbReference type="FunFam" id="1.25.10.10:FF:000028">
    <property type="entry name" value="Transportin-1 isoform 1"/>
    <property type="match status" value="1"/>
</dbReference>
<name>A0A0R3UBR5_MESCO</name>
<feature type="compositionally biased region" description="Basic and acidic residues" evidence="12">
    <location>
        <begin position="323"/>
        <end position="335"/>
    </location>
</feature>
<keyword evidence="5" id="KW-0677">Repeat</keyword>
<keyword evidence="17" id="KW-1185">Reference proteome</keyword>
<dbReference type="PANTHER" id="PTHR10527">
    <property type="entry name" value="IMPORTIN BETA"/>
    <property type="match status" value="1"/>
</dbReference>
<dbReference type="InterPro" id="IPR057672">
    <property type="entry name" value="TPR_IPO4/5"/>
</dbReference>
<feature type="region of interest" description="Disordered" evidence="12">
    <location>
        <begin position="323"/>
        <end position="351"/>
    </location>
</feature>
<dbReference type="GO" id="GO:0031267">
    <property type="term" value="F:small GTPase binding"/>
    <property type="evidence" value="ECO:0007669"/>
    <property type="project" value="InterPro"/>
</dbReference>
<dbReference type="OrthoDB" id="951172at2759"/>
<accession>A0A0R3UBR5</accession>
<dbReference type="STRING" id="53468.A0A0R3UBR5"/>
<evidence type="ECO:0000313" key="16">
    <source>
        <dbReference type="EMBL" id="VDD78361.1"/>
    </source>
</evidence>
<evidence type="ECO:0000256" key="8">
    <source>
        <dbReference type="ARBA" id="ARBA00038423"/>
    </source>
</evidence>
<dbReference type="EMBL" id="UXSR01001548">
    <property type="protein sequence ID" value="VDD78361.1"/>
    <property type="molecule type" value="Genomic_DNA"/>
</dbReference>
<dbReference type="SUPFAM" id="SSF48371">
    <property type="entry name" value="ARM repeat"/>
    <property type="match status" value="1"/>
</dbReference>
<evidence type="ECO:0000256" key="5">
    <source>
        <dbReference type="ARBA" id="ARBA00022737"/>
    </source>
</evidence>
<evidence type="ECO:0000256" key="9">
    <source>
        <dbReference type="ARBA" id="ARBA00067327"/>
    </source>
</evidence>
<dbReference type="GO" id="GO:0006606">
    <property type="term" value="P:protein import into nucleus"/>
    <property type="evidence" value="ECO:0007669"/>
    <property type="project" value="InterPro"/>
</dbReference>
<reference evidence="16 17" key="1">
    <citation type="submission" date="2018-10" db="EMBL/GenBank/DDBJ databases">
        <authorList>
            <consortium name="Pathogen Informatics"/>
        </authorList>
    </citation>
    <scope>NUCLEOTIDE SEQUENCE [LARGE SCALE GENOMIC DNA]</scope>
</reference>
<evidence type="ECO:0000256" key="7">
    <source>
        <dbReference type="ARBA" id="ARBA00023242"/>
    </source>
</evidence>
<dbReference type="AlphaFoldDB" id="A0A0R3UBR5"/>
<dbReference type="Pfam" id="PF25780">
    <property type="entry name" value="TPR_IPO5"/>
    <property type="match status" value="1"/>
</dbReference>
<dbReference type="Proteomes" id="UP000267029">
    <property type="component" value="Unassembled WGS sequence"/>
</dbReference>
<dbReference type="InterPro" id="IPR058584">
    <property type="entry name" value="IMB1_TNPO1-like_TPR"/>
</dbReference>
<dbReference type="InterPro" id="IPR040122">
    <property type="entry name" value="Importin_beta"/>
</dbReference>
<feature type="domain" description="IPO4/5-like TPR repeats" evidence="15">
    <location>
        <begin position="120"/>
        <end position="257"/>
    </location>
</feature>